<dbReference type="Proteomes" id="UP000326396">
    <property type="component" value="Linkage Group LG3"/>
</dbReference>
<gene>
    <name evidence="1" type="ORF">E3N88_25661</name>
</gene>
<protein>
    <submittedName>
        <fullName evidence="1">Uncharacterized protein</fullName>
    </submittedName>
</protein>
<name>A0A5N6N711_9ASTR</name>
<keyword evidence="2" id="KW-1185">Reference proteome</keyword>
<evidence type="ECO:0000313" key="1">
    <source>
        <dbReference type="EMBL" id="KAD4385493.1"/>
    </source>
</evidence>
<comment type="caution">
    <text evidence="1">The sequence shown here is derived from an EMBL/GenBank/DDBJ whole genome shotgun (WGS) entry which is preliminary data.</text>
</comment>
<evidence type="ECO:0000313" key="2">
    <source>
        <dbReference type="Proteomes" id="UP000326396"/>
    </source>
</evidence>
<sequence length="140" mass="15731">MNRHPSPKTNPFIAPFTKNGSSLRFHRCNRSAVEDWKPLTPVTPSSTAVIPVNSHCSRVTYPSCAVYPAILLEYSVVYHGFRVPCNLLECLSVQPVRPGFKGLEDRFMFENQDSKGNPEISGPLYVESVDQAKQVFLDLF</sequence>
<accession>A0A5N6N711</accession>
<proteinExistence type="predicted"/>
<dbReference type="AlphaFoldDB" id="A0A5N6N711"/>
<organism evidence="1 2">
    <name type="scientific">Mikania micrantha</name>
    <name type="common">bitter vine</name>
    <dbReference type="NCBI Taxonomy" id="192012"/>
    <lineage>
        <taxon>Eukaryota</taxon>
        <taxon>Viridiplantae</taxon>
        <taxon>Streptophyta</taxon>
        <taxon>Embryophyta</taxon>
        <taxon>Tracheophyta</taxon>
        <taxon>Spermatophyta</taxon>
        <taxon>Magnoliopsida</taxon>
        <taxon>eudicotyledons</taxon>
        <taxon>Gunneridae</taxon>
        <taxon>Pentapetalae</taxon>
        <taxon>asterids</taxon>
        <taxon>campanulids</taxon>
        <taxon>Asterales</taxon>
        <taxon>Asteraceae</taxon>
        <taxon>Asteroideae</taxon>
        <taxon>Heliantheae alliance</taxon>
        <taxon>Eupatorieae</taxon>
        <taxon>Mikania</taxon>
    </lineage>
</organism>
<dbReference type="EMBL" id="SZYD01000013">
    <property type="protein sequence ID" value="KAD4385493.1"/>
    <property type="molecule type" value="Genomic_DNA"/>
</dbReference>
<reference evidence="1 2" key="1">
    <citation type="submission" date="2019-05" db="EMBL/GenBank/DDBJ databases">
        <title>Mikania micrantha, genome provides insights into the molecular mechanism of rapid growth.</title>
        <authorList>
            <person name="Liu B."/>
        </authorList>
    </citation>
    <scope>NUCLEOTIDE SEQUENCE [LARGE SCALE GENOMIC DNA]</scope>
    <source>
        <strain evidence="1">NLD-2019</strain>
        <tissue evidence="1">Leaf</tissue>
    </source>
</reference>